<gene>
    <name evidence="2" type="ORF">SAMN02745218_01204</name>
</gene>
<dbReference type="EMBL" id="FQUW01000012">
    <property type="protein sequence ID" value="SHE98072.1"/>
    <property type="molecule type" value="Genomic_DNA"/>
</dbReference>
<organism evidence="2 3">
    <name type="scientific">Desulfofundulus australicus DSM 11792</name>
    <dbReference type="NCBI Taxonomy" id="1121425"/>
    <lineage>
        <taxon>Bacteria</taxon>
        <taxon>Bacillati</taxon>
        <taxon>Bacillota</taxon>
        <taxon>Clostridia</taxon>
        <taxon>Eubacteriales</taxon>
        <taxon>Peptococcaceae</taxon>
        <taxon>Desulfofundulus</taxon>
    </lineage>
</organism>
<reference evidence="3" key="1">
    <citation type="submission" date="2016-11" db="EMBL/GenBank/DDBJ databases">
        <authorList>
            <person name="Varghese N."/>
            <person name="Submissions S."/>
        </authorList>
    </citation>
    <scope>NUCLEOTIDE SEQUENCE [LARGE SCALE GENOMIC DNA]</scope>
    <source>
        <strain evidence="3">DSM 11792</strain>
    </source>
</reference>
<protein>
    <submittedName>
        <fullName evidence="2">Uncharacterized protein</fullName>
    </submittedName>
</protein>
<feature type="transmembrane region" description="Helical" evidence="1">
    <location>
        <begin position="244"/>
        <end position="265"/>
    </location>
</feature>
<keyword evidence="1" id="KW-1133">Transmembrane helix</keyword>
<keyword evidence="3" id="KW-1185">Reference proteome</keyword>
<dbReference type="OrthoDB" id="9850301at2"/>
<keyword evidence="1" id="KW-0472">Membrane</keyword>
<dbReference type="RefSeq" id="WP_073164119.1">
    <property type="nucleotide sequence ID" value="NZ_FQUW01000012.1"/>
</dbReference>
<feature type="transmembrane region" description="Helical" evidence="1">
    <location>
        <begin position="20"/>
        <end position="39"/>
    </location>
</feature>
<dbReference type="AlphaFoldDB" id="A0A1M4XXV5"/>
<keyword evidence="1" id="KW-0812">Transmembrane</keyword>
<feature type="transmembrane region" description="Helical" evidence="1">
    <location>
        <begin position="169"/>
        <end position="199"/>
    </location>
</feature>
<name>A0A1M4XXV5_9FIRM</name>
<evidence type="ECO:0000313" key="2">
    <source>
        <dbReference type="EMBL" id="SHE98072.1"/>
    </source>
</evidence>
<proteinExistence type="predicted"/>
<evidence type="ECO:0000256" key="1">
    <source>
        <dbReference type="SAM" id="Phobius"/>
    </source>
</evidence>
<dbReference type="Proteomes" id="UP000184196">
    <property type="component" value="Unassembled WGS sequence"/>
</dbReference>
<feature type="transmembrane region" description="Helical" evidence="1">
    <location>
        <begin position="211"/>
        <end position="232"/>
    </location>
</feature>
<sequence length="291" mass="32644">MDITWEKIVALLTRIKDGSVILGILYFISFLLVLPFWLSEAPSEIDIRAVLLLATVSAIFLTHMFLNWAYYALIVVPAIAASCLFTLGAFIWVTTPLIVAPIQAIFGMFGSGFGADMGNMIAGRFMGAFGSMFTGLGESISRTGQLLMIISGWFWWLNDRLRNIDYKALGFYLLCLAVLGFATGIPSMEGIIVFLYVWLWFTYKIQNKEGLPNLTLVFKIVASLAVLLKFPYYFSMASSNPGLGFYGVSVSSGLLVLIWKFEWLLSKSPEGIRRFFGFLTERYDRTFFTPS</sequence>
<accession>A0A1M4XXV5</accession>
<evidence type="ECO:0000313" key="3">
    <source>
        <dbReference type="Proteomes" id="UP000184196"/>
    </source>
</evidence>
<feature type="transmembrane region" description="Helical" evidence="1">
    <location>
        <begin position="45"/>
        <end position="61"/>
    </location>
</feature>